<dbReference type="CDD" id="cd07302">
    <property type="entry name" value="CHD"/>
    <property type="match status" value="1"/>
</dbReference>
<dbReference type="Gene3D" id="1.25.40.10">
    <property type="entry name" value="Tetratricopeptide repeat domain"/>
    <property type="match status" value="1"/>
</dbReference>
<dbReference type="InterPro" id="IPR001660">
    <property type="entry name" value="SAM"/>
</dbReference>
<dbReference type="InterPro" id="IPR001054">
    <property type="entry name" value="A/G_cyclase"/>
</dbReference>
<keyword evidence="1" id="KW-0547">Nucleotide-binding</keyword>
<dbReference type="PROSITE" id="PS50125">
    <property type="entry name" value="GUANYLATE_CYCLASE_2"/>
    <property type="match status" value="1"/>
</dbReference>
<feature type="domain" description="Guanylate cyclase" evidence="4">
    <location>
        <begin position="101"/>
        <end position="230"/>
    </location>
</feature>
<dbReference type="InterPro" id="IPR013761">
    <property type="entry name" value="SAM/pointed_sf"/>
</dbReference>
<dbReference type="GO" id="GO:0035556">
    <property type="term" value="P:intracellular signal transduction"/>
    <property type="evidence" value="ECO:0007669"/>
    <property type="project" value="InterPro"/>
</dbReference>
<dbReference type="PANTHER" id="PTHR16305:SF28">
    <property type="entry name" value="GUANYLATE CYCLASE DOMAIN-CONTAINING PROTEIN"/>
    <property type="match status" value="1"/>
</dbReference>
<dbReference type="SUPFAM" id="SSF55073">
    <property type="entry name" value="Nucleotide cyclase"/>
    <property type="match status" value="1"/>
</dbReference>
<dbReference type="AlphaFoldDB" id="A0A6N7LM74"/>
<keyword evidence="7" id="KW-1185">Reference proteome</keyword>
<comment type="caution">
    <text evidence="5">The sequence shown here is derived from an EMBL/GenBank/DDBJ whole genome shotgun (WGS) entry which is preliminary data.</text>
</comment>
<dbReference type="PROSITE" id="PS50105">
    <property type="entry name" value="SAM_DOMAIN"/>
    <property type="match status" value="1"/>
</dbReference>
<dbReference type="SUPFAM" id="SSF47769">
    <property type="entry name" value="SAM/Pointed domain"/>
    <property type="match status" value="1"/>
</dbReference>
<dbReference type="EMBL" id="WITC01000128">
    <property type="protein sequence ID" value="MQX19061.1"/>
    <property type="molecule type" value="Genomic_DNA"/>
</dbReference>
<sequence length="1141" mass="124725">MLKNLALRVDGGGAMDVGAWLRDQGLGQYEETFRQNDIDPEVLGDLTAEDLIGLGVASVGHRRKLLAAIAALREVAQQPSGSAGVGGTPVTLPEPERRQLTVMFVDLVDSTRLSSRLDPEEMSELLRAYQGAVASAIARFEGHVAKYMGDGVLAYFGYPRAHEDEAERAVRAGLAAIDAVGNLQPPHGETLQARVGIATGLVVVGELIGEGAAREETVIGETPNLAARLQSVAEPGTVVVSSTTRQLIGGLFDLAELGSQPMKGFPASVPAWRVLGESSAESRFEALHGASLTPLVGREHEIGLLLKRWEAVKESEGRVVLLAGEPGIGKSRLVRALRRRLEGEPHTTVSHYCSPYHQTSPLHPVIRLLERAAGFAAEDPPAVKLSKLEALLTQSTEDVAEAAPLLAALLSVPADDRYLPLELSPHRQKKRTLEVLVDQLIGLAARRPVLAVYEDVHWADPTSLELLDLVVDRVQDSPVLVLITFRSEFLPLWMHYPHVTALTLSRLSRRQGADMVESLTGGRSLPDEVLNQIVGQTDGVPLFVEELTRAILETNLLKDEGDHYALASPVSAIAIPATLQESLLARLDRLAPARELAQVAAAIGREFSHELLVTAAPLQTSEVEEALDDLIASGLVFRHGTSPQVTYSFKHALVRDAAYATLVRTKRQRLHAAIATAIEQRFPETVQTQPELLAQHYAEAGRLEPAVNYWLRAGQAEIARSATTEAITHLTRGLELLEGLPDDAARWRQELELQVALSVALMTAKGWAAPEVGRANARARELCERIGDKGRLFPVLYGEWVFHVVRAELEAGRKAGEELLKRAQEEREASGETVGNRIAGTDAFLRGEIATARKYLERSLALYDPQQHRSLAYLFAQDPRVAGLSVLSWTLFALGYPEQAEARSNEALADARELSHRNTLGYALLYGCILSQLRGDWREARDRADSLITLARAQGSPHFLGAGTIVRGWTLAETGELPAAITQVREGLASWQMTRARFLVPFFLSLLARVETHAGGAQRALDLLTDALDRARETGERWFEAELHRLTGELMLKLPAFDRAEAEARLRHAVEIARGQNADLWELRAATSLGRLWVVQKRFGDAHHLLAPLYGKFTEGFATLDLQSAQRVLRETAGFHGKLSD</sequence>
<organism evidence="5 7">
    <name type="scientific">Sinorhizobium terangae</name>
    <dbReference type="NCBI Taxonomy" id="110322"/>
    <lineage>
        <taxon>Bacteria</taxon>
        <taxon>Pseudomonadati</taxon>
        <taxon>Pseudomonadota</taxon>
        <taxon>Alphaproteobacteria</taxon>
        <taxon>Hyphomicrobiales</taxon>
        <taxon>Rhizobiaceae</taxon>
        <taxon>Sinorhizobium/Ensifer group</taxon>
        <taxon>Sinorhizobium</taxon>
    </lineage>
</organism>
<dbReference type="InterPro" id="IPR011990">
    <property type="entry name" value="TPR-like_helical_dom_sf"/>
</dbReference>
<keyword evidence="2" id="KW-0067">ATP-binding</keyword>
<dbReference type="InterPro" id="IPR027417">
    <property type="entry name" value="P-loop_NTPase"/>
</dbReference>
<evidence type="ECO:0000259" key="4">
    <source>
        <dbReference type="PROSITE" id="PS50125"/>
    </source>
</evidence>
<evidence type="ECO:0000313" key="5">
    <source>
        <dbReference type="EMBL" id="MQX18932.1"/>
    </source>
</evidence>
<dbReference type="Pfam" id="PF00536">
    <property type="entry name" value="SAM_1"/>
    <property type="match status" value="1"/>
</dbReference>
<dbReference type="SUPFAM" id="SSF48452">
    <property type="entry name" value="TPR-like"/>
    <property type="match status" value="2"/>
</dbReference>
<feature type="domain" description="SAM" evidence="3">
    <location>
        <begin position="16"/>
        <end position="75"/>
    </location>
</feature>
<dbReference type="SMART" id="SM00454">
    <property type="entry name" value="SAM"/>
    <property type="match status" value="1"/>
</dbReference>
<dbReference type="Gene3D" id="3.30.70.1230">
    <property type="entry name" value="Nucleotide cyclase"/>
    <property type="match status" value="1"/>
</dbReference>
<proteinExistence type="predicted"/>
<evidence type="ECO:0000256" key="2">
    <source>
        <dbReference type="ARBA" id="ARBA00022840"/>
    </source>
</evidence>
<evidence type="ECO:0000313" key="7">
    <source>
        <dbReference type="Proteomes" id="UP000439983"/>
    </source>
</evidence>
<dbReference type="Pfam" id="PF00211">
    <property type="entry name" value="Guanylate_cyc"/>
    <property type="match status" value="1"/>
</dbReference>
<gene>
    <name evidence="5" type="ORF">GHK62_30630</name>
    <name evidence="6" type="ORF">GHK62_31330</name>
</gene>
<dbReference type="EMBL" id="WITC01000127">
    <property type="protein sequence ID" value="MQX18932.1"/>
    <property type="molecule type" value="Genomic_DNA"/>
</dbReference>
<evidence type="ECO:0000256" key="1">
    <source>
        <dbReference type="ARBA" id="ARBA00022741"/>
    </source>
</evidence>
<dbReference type="GO" id="GO:0004016">
    <property type="term" value="F:adenylate cyclase activity"/>
    <property type="evidence" value="ECO:0007669"/>
    <property type="project" value="TreeGrafter"/>
</dbReference>
<accession>A0A6N7LM74</accession>
<dbReference type="SMART" id="SM00044">
    <property type="entry name" value="CYCc"/>
    <property type="match status" value="1"/>
</dbReference>
<dbReference type="OrthoDB" id="9785312at2"/>
<dbReference type="GO" id="GO:0009190">
    <property type="term" value="P:cyclic nucleotide biosynthetic process"/>
    <property type="evidence" value="ECO:0007669"/>
    <property type="project" value="InterPro"/>
</dbReference>
<dbReference type="PANTHER" id="PTHR16305">
    <property type="entry name" value="TESTICULAR SOLUBLE ADENYLYL CYCLASE"/>
    <property type="match status" value="1"/>
</dbReference>
<dbReference type="Gene3D" id="3.40.50.300">
    <property type="entry name" value="P-loop containing nucleotide triphosphate hydrolases"/>
    <property type="match status" value="1"/>
</dbReference>
<dbReference type="SUPFAM" id="SSF52540">
    <property type="entry name" value="P-loop containing nucleoside triphosphate hydrolases"/>
    <property type="match status" value="1"/>
</dbReference>
<dbReference type="GO" id="GO:0005737">
    <property type="term" value="C:cytoplasm"/>
    <property type="evidence" value="ECO:0007669"/>
    <property type="project" value="TreeGrafter"/>
</dbReference>
<evidence type="ECO:0000259" key="3">
    <source>
        <dbReference type="PROSITE" id="PS50105"/>
    </source>
</evidence>
<evidence type="ECO:0000313" key="6">
    <source>
        <dbReference type="EMBL" id="MQX19061.1"/>
    </source>
</evidence>
<dbReference type="Pfam" id="PF13191">
    <property type="entry name" value="AAA_16"/>
    <property type="match status" value="1"/>
</dbReference>
<name>A0A6N7LM74_SINTE</name>
<dbReference type="InterPro" id="IPR029787">
    <property type="entry name" value="Nucleotide_cyclase"/>
</dbReference>
<protein>
    <submittedName>
        <fullName evidence="5">AAA family ATPase</fullName>
    </submittedName>
</protein>
<dbReference type="InterPro" id="IPR041664">
    <property type="entry name" value="AAA_16"/>
</dbReference>
<dbReference type="Proteomes" id="UP000439983">
    <property type="component" value="Unassembled WGS sequence"/>
</dbReference>
<reference evidence="5 7" key="1">
    <citation type="journal article" date="2013" name="Genome Biol.">
        <title>Comparative genomics of the core and accessory genomes of 48 Sinorhizobium strains comprising five genospecies.</title>
        <authorList>
            <person name="Sugawara M."/>
            <person name="Epstein B."/>
            <person name="Badgley B.D."/>
            <person name="Unno T."/>
            <person name="Xu L."/>
            <person name="Reese J."/>
            <person name="Gyaneshwar P."/>
            <person name="Denny R."/>
            <person name="Mudge J."/>
            <person name="Bharti A.K."/>
            <person name="Farmer A.D."/>
            <person name="May G.D."/>
            <person name="Woodward J.E."/>
            <person name="Medigue C."/>
            <person name="Vallenet D."/>
            <person name="Lajus A."/>
            <person name="Rouy Z."/>
            <person name="Martinez-Vaz B."/>
            <person name="Tiffin P."/>
            <person name="Young N.D."/>
            <person name="Sadowsky M.J."/>
        </authorList>
    </citation>
    <scope>NUCLEOTIDE SEQUENCE [LARGE SCALE GENOMIC DNA]</scope>
    <source>
        <strain evidence="5 7">USDA4894</strain>
    </source>
</reference>
<dbReference type="GO" id="GO:0005524">
    <property type="term" value="F:ATP binding"/>
    <property type="evidence" value="ECO:0007669"/>
    <property type="project" value="UniProtKB-KW"/>
</dbReference>
<dbReference type="Gene3D" id="1.10.150.50">
    <property type="entry name" value="Transcription Factor, Ets-1"/>
    <property type="match status" value="1"/>
</dbReference>
<dbReference type="CDD" id="cd09487">
    <property type="entry name" value="SAM_superfamily"/>
    <property type="match status" value="1"/>
</dbReference>